<dbReference type="InterPro" id="IPR000064">
    <property type="entry name" value="NLP_P60_dom"/>
</dbReference>
<name>A0A848K930_9NOCA</name>
<keyword evidence="6" id="KW-0732">Signal</keyword>
<keyword evidence="2" id="KW-0645">Protease</keyword>
<accession>A0A848K930</accession>
<evidence type="ECO:0000313" key="9">
    <source>
        <dbReference type="Proteomes" id="UP000535543"/>
    </source>
</evidence>
<reference evidence="8 9" key="1">
    <citation type="submission" date="2019-05" db="EMBL/GenBank/DDBJ databases">
        <authorList>
            <person name="Lee S.D."/>
        </authorList>
    </citation>
    <scope>NUCLEOTIDE SEQUENCE [LARGE SCALE GENOMIC DNA]</scope>
    <source>
        <strain evidence="8 9">YC2-7</strain>
    </source>
</reference>
<evidence type="ECO:0000259" key="7">
    <source>
        <dbReference type="PROSITE" id="PS51935"/>
    </source>
</evidence>
<evidence type="ECO:0000256" key="3">
    <source>
        <dbReference type="ARBA" id="ARBA00022801"/>
    </source>
</evidence>
<evidence type="ECO:0000256" key="2">
    <source>
        <dbReference type="ARBA" id="ARBA00022670"/>
    </source>
</evidence>
<gene>
    <name evidence="8" type="ORF">FGL95_07400</name>
</gene>
<reference evidence="8 9" key="2">
    <citation type="submission" date="2020-06" db="EMBL/GenBank/DDBJ databases">
        <title>Antribacter stalactiti gen. nov., sp. nov., a new member of the family Nacardiaceae isolated from a cave.</title>
        <authorList>
            <person name="Kim I.S."/>
        </authorList>
    </citation>
    <scope>NUCLEOTIDE SEQUENCE [LARGE SCALE GENOMIC DNA]</scope>
    <source>
        <strain evidence="8 9">YC2-7</strain>
    </source>
</reference>
<evidence type="ECO:0000256" key="5">
    <source>
        <dbReference type="SAM" id="Coils"/>
    </source>
</evidence>
<keyword evidence="3" id="KW-0378">Hydrolase</keyword>
<evidence type="ECO:0000256" key="4">
    <source>
        <dbReference type="ARBA" id="ARBA00022807"/>
    </source>
</evidence>
<organism evidence="8 9">
    <name type="scientific">Antrihabitans stalactiti</name>
    <dbReference type="NCBI Taxonomy" id="2584121"/>
    <lineage>
        <taxon>Bacteria</taxon>
        <taxon>Bacillati</taxon>
        <taxon>Actinomycetota</taxon>
        <taxon>Actinomycetes</taxon>
        <taxon>Mycobacteriales</taxon>
        <taxon>Nocardiaceae</taxon>
        <taxon>Antrihabitans</taxon>
    </lineage>
</organism>
<evidence type="ECO:0000256" key="1">
    <source>
        <dbReference type="ARBA" id="ARBA00007074"/>
    </source>
</evidence>
<proteinExistence type="inferred from homology"/>
<evidence type="ECO:0000313" key="8">
    <source>
        <dbReference type="EMBL" id="NMN94859.1"/>
    </source>
</evidence>
<evidence type="ECO:0000256" key="6">
    <source>
        <dbReference type="SAM" id="SignalP"/>
    </source>
</evidence>
<keyword evidence="5" id="KW-0175">Coiled coil</keyword>
<feature type="signal peptide" evidence="6">
    <location>
        <begin position="1"/>
        <end position="33"/>
    </location>
</feature>
<protein>
    <submittedName>
        <fullName evidence="8">Protein p60</fullName>
    </submittedName>
</protein>
<dbReference type="Gene3D" id="3.90.1720.10">
    <property type="entry name" value="endopeptidase domain like (from Nostoc punctiforme)"/>
    <property type="match status" value="1"/>
</dbReference>
<comment type="caution">
    <text evidence="8">The sequence shown here is derived from an EMBL/GenBank/DDBJ whole genome shotgun (WGS) entry which is preliminary data.</text>
</comment>
<dbReference type="RefSeq" id="WP_169585581.1">
    <property type="nucleotide sequence ID" value="NZ_VCQU01000002.1"/>
</dbReference>
<keyword evidence="9" id="KW-1185">Reference proteome</keyword>
<dbReference type="SUPFAM" id="SSF54001">
    <property type="entry name" value="Cysteine proteinases"/>
    <property type="match status" value="1"/>
</dbReference>
<dbReference type="GO" id="GO:0006508">
    <property type="term" value="P:proteolysis"/>
    <property type="evidence" value="ECO:0007669"/>
    <property type="project" value="UniProtKB-KW"/>
</dbReference>
<keyword evidence="4" id="KW-0788">Thiol protease</keyword>
<dbReference type="AlphaFoldDB" id="A0A848K930"/>
<feature type="coiled-coil region" evidence="5">
    <location>
        <begin position="42"/>
        <end position="69"/>
    </location>
</feature>
<comment type="similarity">
    <text evidence="1">Belongs to the peptidase C40 family.</text>
</comment>
<dbReference type="InterPro" id="IPR038765">
    <property type="entry name" value="Papain-like_cys_pep_sf"/>
</dbReference>
<feature type="domain" description="NlpC/P60" evidence="7">
    <location>
        <begin position="238"/>
        <end position="353"/>
    </location>
</feature>
<dbReference type="InterPro" id="IPR051794">
    <property type="entry name" value="PG_Endopeptidase_C40"/>
</dbReference>
<sequence length="353" mass="36568">MALQRFKRSLGGAVAVGLFAVALVGVPAGPAAADPVALPGNASDAVQKLTELARQSEQLNEAIHNAQIDLDQKVGAQKDAEARQAADQRALDAAKGIVAEYQPVIDKVAAANYQGARTTRLFAVLTSDSPQQLLDQMSAIDVISNKTTTQVDTFRVAINAAAGAEKASRASADAARNVVEQAKAVSADLQKKQSELQIAIAQVTAAWAQLSPGDQAMLAGAAFPPGFDPSVLLQGLPAGTGLGALQAALTRVGDSYVWGATGPNSFDCSGLVVWAYQQVGKTLPRSSQAQMAAGTPVPRDQLQPGDVIGFYEDASHVGIYVGNGLLIHASTFGVPVAVVPLDRGGPFYGARRY</sequence>
<feature type="chain" id="PRO_5032684644" evidence="6">
    <location>
        <begin position="34"/>
        <end position="353"/>
    </location>
</feature>
<dbReference type="Pfam" id="PF00877">
    <property type="entry name" value="NLPC_P60"/>
    <property type="match status" value="1"/>
</dbReference>
<dbReference type="PANTHER" id="PTHR47359:SF3">
    <property type="entry name" value="NLP_P60 DOMAIN-CONTAINING PROTEIN-RELATED"/>
    <property type="match status" value="1"/>
</dbReference>
<dbReference type="GO" id="GO:0008234">
    <property type="term" value="F:cysteine-type peptidase activity"/>
    <property type="evidence" value="ECO:0007669"/>
    <property type="project" value="UniProtKB-KW"/>
</dbReference>
<dbReference type="Proteomes" id="UP000535543">
    <property type="component" value="Unassembled WGS sequence"/>
</dbReference>
<dbReference type="PANTHER" id="PTHR47359">
    <property type="entry name" value="PEPTIDOGLYCAN DL-ENDOPEPTIDASE CWLO"/>
    <property type="match status" value="1"/>
</dbReference>
<dbReference type="EMBL" id="VCQU01000002">
    <property type="protein sequence ID" value="NMN94859.1"/>
    <property type="molecule type" value="Genomic_DNA"/>
</dbReference>
<dbReference type="PROSITE" id="PS51935">
    <property type="entry name" value="NLPC_P60"/>
    <property type="match status" value="1"/>
</dbReference>